<dbReference type="EMBL" id="JAPDPJ010000062">
    <property type="protein sequence ID" value="MCW3788699.1"/>
    <property type="molecule type" value="Genomic_DNA"/>
</dbReference>
<dbReference type="PANTHER" id="PTHR43665:SF1">
    <property type="entry name" value="ISOPENTENYL-DIPHOSPHATE DELTA-ISOMERASE"/>
    <property type="match status" value="1"/>
</dbReference>
<reference evidence="1" key="1">
    <citation type="submission" date="2022-10" db="EMBL/GenBank/DDBJ databases">
        <authorList>
            <person name="Yu W.X."/>
        </authorList>
    </citation>
    <scope>NUCLEOTIDE SEQUENCE</scope>
    <source>
        <strain evidence="1">AAT</strain>
    </source>
</reference>
<proteinExistence type="predicted"/>
<evidence type="ECO:0000313" key="2">
    <source>
        <dbReference type="Proteomes" id="UP001209229"/>
    </source>
</evidence>
<gene>
    <name evidence="1" type="ORF">OM075_19675</name>
</gene>
<name>A0AAE3M7I9_9BACT</name>
<sequence length="328" mass="37160">MEDRKKDHLQLAFKASVKDSEKDNRFSYEPMLSSHTDFSFTPFPFLGKEMNYPFWISSMTGGTEMAGIINKRLATAAGKYGLGMGLGSCRSLLENKNYFNDFCVRPYIGDKQPLYANFGIAQIEKMLDENSIDQIQQIRKDLDADGIIVHINPLQEAFQPEGDLLKRPPIETLTELLEMVESPIIVKEVGQGMGYESLKAVLKLNIAAFEFGAWGGTNFTKLEKMRNKNSIHAFDDFINVGHDAHEMTLMVNQIYEETDINCKQVIISGGIYSVLDAFYLHKICKIPSVIGMGSLFLEYALKSEDDLDLFISEMIEKWKLAEAFLRVK</sequence>
<dbReference type="GO" id="GO:0008299">
    <property type="term" value="P:isoprenoid biosynthetic process"/>
    <property type="evidence" value="ECO:0007669"/>
    <property type="project" value="InterPro"/>
</dbReference>
<dbReference type="SUPFAM" id="SSF51395">
    <property type="entry name" value="FMN-linked oxidoreductases"/>
    <property type="match status" value="1"/>
</dbReference>
<dbReference type="GO" id="GO:0004452">
    <property type="term" value="F:isopentenyl-diphosphate delta-isomerase activity"/>
    <property type="evidence" value="ECO:0007669"/>
    <property type="project" value="InterPro"/>
</dbReference>
<accession>A0AAE3M7I9</accession>
<dbReference type="PANTHER" id="PTHR43665">
    <property type="entry name" value="ISOPENTENYL-DIPHOSPHATE DELTA-ISOMERASE"/>
    <property type="match status" value="1"/>
</dbReference>
<protein>
    <submittedName>
        <fullName evidence="1">Isopentenyl-diphosphate delta-isomerase</fullName>
    </submittedName>
</protein>
<dbReference type="AlphaFoldDB" id="A0AAE3M7I9"/>
<keyword evidence="2" id="KW-1185">Reference proteome</keyword>
<dbReference type="Proteomes" id="UP001209229">
    <property type="component" value="Unassembled WGS sequence"/>
</dbReference>
<evidence type="ECO:0000313" key="1">
    <source>
        <dbReference type="EMBL" id="MCW3788699.1"/>
    </source>
</evidence>
<dbReference type="InterPro" id="IPR011179">
    <property type="entry name" value="IPdP_isomerase"/>
</dbReference>
<comment type="caution">
    <text evidence="1">The sequence shown here is derived from an EMBL/GenBank/DDBJ whole genome shotgun (WGS) entry which is preliminary data.</text>
</comment>
<organism evidence="1 2">
    <name type="scientific">Plebeiibacterium sediminum</name>
    <dbReference type="NCBI Taxonomy" id="2992112"/>
    <lineage>
        <taxon>Bacteria</taxon>
        <taxon>Pseudomonadati</taxon>
        <taxon>Bacteroidota</taxon>
        <taxon>Bacteroidia</taxon>
        <taxon>Marinilabiliales</taxon>
        <taxon>Marinilabiliaceae</taxon>
        <taxon>Plebeiibacterium</taxon>
    </lineage>
</organism>
<dbReference type="RefSeq" id="WP_301192256.1">
    <property type="nucleotide sequence ID" value="NZ_JAPDPJ010000062.1"/>
</dbReference>
<dbReference type="InterPro" id="IPR013785">
    <property type="entry name" value="Aldolase_TIM"/>
</dbReference>
<dbReference type="Gene3D" id="3.20.20.70">
    <property type="entry name" value="Aldolase class I"/>
    <property type="match status" value="1"/>
</dbReference>
<dbReference type="GO" id="GO:0010181">
    <property type="term" value="F:FMN binding"/>
    <property type="evidence" value="ECO:0007669"/>
    <property type="project" value="InterPro"/>
</dbReference>